<dbReference type="GO" id="GO:0008168">
    <property type="term" value="F:methyltransferase activity"/>
    <property type="evidence" value="ECO:0007669"/>
    <property type="project" value="UniProtKB-KW"/>
</dbReference>
<dbReference type="AlphaFoldDB" id="A0A399FU41"/>
<dbReference type="InterPro" id="IPR029063">
    <property type="entry name" value="SAM-dependent_MTases_sf"/>
</dbReference>
<sequence>MIFIGDGDYQKIGDEFLGYFKEFGELKSNHKVLDVGCGIGRMSVPLTEYLSNEGEYYGFDIVEMGINWCKKNITNIYPNFNYEHSDIYNKMYNPKGVEKSSDYKFNYNDNFFDFVFLTSVFTHMHTQDINRYLEEISRVMKTRCRCLITFFLMNAESIALIKNKESTQNLIYKIDNNSFAKDKNIPESAIGFNEDYIKELLNKNGLNLIQPIHYGSWCGRNSFVSYQDIIVAEKK</sequence>
<evidence type="ECO:0000313" key="3">
    <source>
        <dbReference type="Proteomes" id="UP000266287"/>
    </source>
</evidence>
<keyword evidence="2" id="KW-0489">Methyltransferase</keyword>
<dbReference type="Pfam" id="PF13847">
    <property type="entry name" value="Methyltransf_31"/>
    <property type="match status" value="1"/>
</dbReference>
<evidence type="ECO:0000259" key="1">
    <source>
        <dbReference type="Pfam" id="PF13847"/>
    </source>
</evidence>
<dbReference type="GO" id="GO:0032259">
    <property type="term" value="P:methylation"/>
    <property type="evidence" value="ECO:0007669"/>
    <property type="project" value="UniProtKB-KW"/>
</dbReference>
<dbReference type="Proteomes" id="UP000266287">
    <property type="component" value="Unassembled WGS sequence"/>
</dbReference>
<gene>
    <name evidence="2" type="ORF">B9J77_04440</name>
</gene>
<dbReference type="EMBL" id="NDHY01000011">
    <property type="protein sequence ID" value="RIH99837.1"/>
    <property type="molecule type" value="Genomic_DNA"/>
</dbReference>
<protein>
    <submittedName>
        <fullName evidence="2">Class I SAM-dependent methyltransferase</fullName>
    </submittedName>
</protein>
<reference evidence="2 3" key="1">
    <citation type="submission" date="2018-08" db="EMBL/GenBank/DDBJ databases">
        <title>Draft genome of candidate division NPL-UPA2 bacterium Unc8 that adapted to ultra-basic serpentinizing groundwater.</title>
        <authorList>
            <person name="Ishii S."/>
            <person name="Suzuki S."/>
            <person name="Nealson K.H."/>
        </authorList>
    </citation>
    <scope>NUCLEOTIDE SEQUENCE [LARGE SCALE GENOMIC DNA]</scope>
    <source>
        <strain evidence="2">Unc8</strain>
    </source>
</reference>
<comment type="caution">
    <text evidence="2">The sequence shown here is derived from an EMBL/GenBank/DDBJ whole genome shotgun (WGS) entry which is preliminary data.</text>
</comment>
<dbReference type="CDD" id="cd02440">
    <property type="entry name" value="AdoMet_MTases"/>
    <property type="match status" value="1"/>
</dbReference>
<evidence type="ECO:0000313" key="2">
    <source>
        <dbReference type="EMBL" id="RIH99837.1"/>
    </source>
</evidence>
<proteinExistence type="predicted"/>
<keyword evidence="2" id="KW-0808">Transferase</keyword>
<dbReference type="Gene3D" id="3.40.50.150">
    <property type="entry name" value="Vaccinia Virus protein VP39"/>
    <property type="match status" value="1"/>
</dbReference>
<accession>A0A399FU41</accession>
<name>A0A399FU41_UNCN2</name>
<organism evidence="2 3">
    <name type="scientific">candidate division NPL-UPA2 bacterium Unc8</name>
    <dbReference type="NCBI Taxonomy" id="1980939"/>
    <lineage>
        <taxon>Bacteria</taxon>
    </lineage>
</organism>
<dbReference type="SUPFAM" id="SSF53335">
    <property type="entry name" value="S-adenosyl-L-methionine-dependent methyltransferases"/>
    <property type="match status" value="1"/>
</dbReference>
<feature type="domain" description="Methyltransferase" evidence="1">
    <location>
        <begin position="27"/>
        <end position="177"/>
    </location>
</feature>
<dbReference type="InterPro" id="IPR025714">
    <property type="entry name" value="Methyltranfer_dom"/>
</dbReference>